<feature type="transmembrane region" description="Helical" evidence="6">
    <location>
        <begin position="186"/>
        <end position="205"/>
    </location>
</feature>
<dbReference type="InterPro" id="IPR036259">
    <property type="entry name" value="MFS_trans_sf"/>
</dbReference>
<evidence type="ECO:0000259" key="7">
    <source>
        <dbReference type="PROSITE" id="PS50850"/>
    </source>
</evidence>
<evidence type="ECO:0000256" key="2">
    <source>
        <dbReference type="ARBA" id="ARBA00022448"/>
    </source>
</evidence>
<keyword evidence="5 6" id="KW-0472">Membrane</keyword>
<evidence type="ECO:0000256" key="3">
    <source>
        <dbReference type="ARBA" id="ARBA00022692"/>
    </source>
</evidence>
<feature type="transmembrane region" description="Helical" evidence="6">
    <location>
        <begin position="451"/>
        <end position="472"/>
    </location>
</feature>
<protein>
    <recommendedName>
        <fullName evidence="7">Major facilitator superfamily (MFS) profile domain-containing protein</fullName>
    </recommendedName>
</protein>
<dbReference type="FunFam" id="1.20.1250.20:FF:000013">
    <property type="entry name" value="MFS general substrate transporter"/>
    <property type="match status" value="1"/>
</dbReference>
<dbReference type="Gene3D" id="1.20.1250.20">
    <property type="entry name" value="MFS general substrate transporter like domains"/>
    <property type="match status" value="2"/>
</dbReference>
<feature type="transmembrane region" description="Helical" evidence="6">
    <location>
        <begin position="419"/>
        <end position="439"/>
    </location>
</feature>
<dbReference type="STRING" id="91928.A0A0D2BIN0"/>
<feature type="transmembrane region" description="Helical" evidence="6">
    <location>
        <begin position="354"/>
        <end position="374"/>
    </location>
</feature>
<keyword evidence="3 6" id="KW-0812">Transmembrane</keyword>
<dbReference type="FunFam" id="1.20.1250.20:FF:000034">
    <property type="entry name" value="MFS general substrate transporter"/>
    <property type="match status" value="1"/>
</dbReference>
<feature type="transmembrane region" description="Helical" evidence="6">
    <location>
        <begin position="319"/>
        <end position="342"/>
    </location>
</feature>
<comment type="subcellular location">
    <subcellularLocation>
        <location evidence="1">Membrane</location>
        <topology evidence="1">Multi-pass membrane protein</topology>
    </subcellularLocation>
</comment>
<dbReference type="CDD" id="cd17327">
    <property type="entry name" value="MFS_FEN2_like"/>
    <property type="match status" value="1"/>
</dbReference>
<evidence type="ECO:0000256" key="1">
    <source>
        <dbReference type="ARBA" id="ARBA00004141"/>
    </source>
</evidence>
<dbReference type="HOGENOM" id="CLU_001265_0_1_1"/>
<feature type="transmembrane region" description="Helical" evidence="6">
    <location>
        <begin position="155"/>
        <end position="174"/>
    </location>
</feature>
<evidence type="ECO:0000313" key="8">
    <source>
        <dbReference type="EMBL" id="KIW11224.1"/>
    </source>
</evidence>
<dbReference type="OrthoDB" id="2962993at2759"/>
<evidence type="ECO:0000313" key="9">
    <source>
        <dbReference type="Proteomes" id="UP000053328"/>
    </source>
</evidence>
<feature type="domain" description="Major facilitator superfamily (MFS) profile" evidence="7">
    <location>
        <begin position="58"/>
        <end position="479"/>
    </location>
</feature>
<dbReference type="GO" id="GO:0022857">
    <property type="term" value="F:transmembrane transporter activity"/>
    <property type="evidence" value="ECO:0007669"/>
    <property type="project" value="InterPro"/>
</dbReference>
<dbReference type="RefSeq" id="XP_016231440.1">
    <property type="nucleotide sequence ID" value="XM_016384838.1"/>
</dbReference>
<dbReference type="EMBL" id="KN847499">
    <property type="protein sequence ID" value="KIW11224.1"/>
    <property type="molecule type" value="Genomic_DNA"/>
</dbReference>
<proteinExistence type="predicted"/>
<keyword evidence="2" id="KW-0813">Transport</keyword>
<dbReference type="GO" id="GO:0016020">
    <property type="term" value="C:membrane"/>
    <property type="evidence" value="ECO:0007669"/>
    <property type="project" value="UniProtKB-SubCell"/>
</dbReference>
<evidence type="ECO:0000256" key="5">
    <source>
        <dbReference type="ARBA" id="ARBA00023136"/>
    </source>
</evidence>
<dbReference type="PANTHER" id="PTHR43791:SF54">
    <property type="entry name" value="MAJOR FACILITATOR SUPERFAMILY (MFS) PROFILE DOMAIN-CONTAINING PROTEIN-RELATED"/>
    <property type="match status" value="1"/>
</dbReference>
<dbReference type="PANTHER" id="PTHR43791">
    <property type="entry name" value="PERMEASE-RELATED"/>
    <property type="match status" value="1"/>
</dbReference>
<accession>A0A0D2BIN0</accession>
<feature type="transmembrane region" description="Helical" evidence="6">
    <location>
        <begin position="97"/>
        <end position="117"/>
    </location>
</feature>
<keyword evidence="4 6" id="KW-1133">Transmembrane helix</keyword>
<feature type="transmembrane region" description="Helical" evidence="6">
    <location>
        <begin position="280"/>
        <end position="299"/>
    </location>
</feature>
<name>A0A0D2BIN0_9EURO</name>
<dbReference type="InterPro" id="IPR020846">
    <property type="entry name" value="MFS_dom"/>
</dbReference>
<keyword evidence="9" id="KW-1185">Reference proteome</keyword>
<dbReference type="AlphaFoldDB" id="A0A0D2BIN0"/>
<feature type="transmembrane region" description="Helical" evidence="6">
    <location>
        <begin position="386"/>
        <end position="407"/>
    </location>
</feature>
<evidence type="ECO:0000256" key="6">
    <source>
        <dbReference type="SAM" id="Phobius"/>
    </source>
</evidence>
<dbReference type="PROSITE" id="PS50850">
    <property type="entry name" value="MFS"/>
    <property type="match status" value="1"/>
</dbReference>
<feature type="transmembrane region" description="Helical" evidence="6">
    <location>
        <begin position="217"/>
        <end position="239"/>
    </location>
</feature>
<sequence length="510" mass="56480">MANRLNDDNKNEEMLCEKELTGPHPHIEQSRTEHQEIVQRYEDSKERKRVLRKIDVRLVPVMALLYVVSQVDRANLGNAKIEGLDKDLGLTGNQYNIASTIFFVPYIIFEVPSNVVLKKVRPSIWLAFLVIAWGVVMTCMGVVKNFRELVACRVLLGTFEAGFFPGAVFLVSCWYRRSELQQRVALFYTASALSGAFSGLLAYAIANMDGARGIAGWRWIFIIEGAVTVAIGIAVYFLIVDSPELASWLSEDEKAFITARLTLDGVISTTKEGDKFSWKLFFAAVLDPKVWAAIVMAWANAVPNAAFKFTMPQIIKNLGFSSSNAQLLTIPPYFCGALAAWITGRLADRYKWRFPFIAGPMILSTISLAVLFGLANKIKSNVGPLYFAIILAQIGTYPLLPCISAWTGNNLAPSWKRSIGLAMTLAGGNIGSVVGTNIFLDKEAPRYETGYGTTLGFICLGLAAAVVLEVSLTMANKRKQRLSEADVRQEFTDEQLDKMGDKSPLFQYML</sequence>
<dbReference type="VEuPathDB" id="FungiDB:PV08_10524"/>
<organism evidence="8 9">
    <name type="scientific">Exophiala spinifera</name>
    <dbReference type="NCBI Taxonomy" id="91928"/>
    <lineage>
        <taxon>Eukaryota</taxon>
        <taxon>Fungi</taxon>
        <taxon>Dikarya</taxon>
        <taxon>Ascomycota</taxon>
        <taxon>Pezizomycotina</taxon>
        <taxon>Eurotiomycetes</taxon>
        <taxon>Chaetothyriomycetidae</taxon>
        <taxon>Chaetothyriales</taxon>
        <taxon>Herpotrichiellaceae</taxon>
        <taxon>Exophiala</taxon>
    </lineage>
</organism>
<reference evidence="8 9" key="1">
    <citation type="submission" date="2015-01" db="EMBL/GenBank/DDBJ databases">
        <title>The Genome Sequence of Exophiala spinifera CBS89968.</title>
        <authorList>
            <consortium name="The Broad Institute Genomics Platform"/>
            <person name="Cuomo C."/>
            <person name="de Hoog S."/>
            <person name="Gorbushina A."/>
            <person name="Stielow B."/>
            <person name="Teixiera M."/>
            <person name="Abouelleil A."/>
            <person name="Chapman S.B."/>
            <person name="Priest M."/>
            <person name="Young S.K."/>
            <person name="Wortman J."/>
            <person name="Nusbaum C."/>
            <person name="Birren B."/>
        </authorList>
    </citation>
    <scope>NUCLEOTIDE SEQUENCE [LARGE SCALE GENOMIC DNA]</scope>
    <source>
        <strain evidence="8 9">CBS 89968</strain>
    </source>
</reference>
<gene>
    <name evidence="8" type="ORF">PV08_10524</name>
</gene>
<dbReference type="Proteomes" id="UP000053328">
    <property type="component" value="Unassembled WGS sequence"/>
</dbReference>
<evidence type="ECO:0000256" key="4">
    <source>
        <dbReference type="ARBA" id="ARBA00022989"/>
    </source>
</evidence>
<dbReference type="Pfam" id="PF07690">
    <property type="entry name" value="MFS_1"/>
    <property type="match status" value="1"/>
</dbReference>
<feature type="transmembrane region" description="Helical" evidence="6">
    <location>
        <begin position="124"/>
        <end position="143"/>
    </location>
</feature>
<dbReference type="InterPro" id="IPR011701">
    <property type="entry name" value="MFS"/>
</dbReference>
<feature type="transmembrane region" description="Helical" evidence="6">
    <location>
        <begin position="54"/>
        <end position="71"/>
    </location>
</feature>
<dbReference type="SUPFAM" id="SSF103473">
    <property type="entry name" value="MFS general substrate transporter"/>
    <property type="match status" value="1"/>
</dbReference>
<dbReference type="GeneID" id="27337607"/>